<evidence type="ECO:0000256" key="1">
    <source>
        <dbReference type="SAM" id="SignalP"/>
    </source>
</evidence>
<evidence type="ECO:0000313" key="2">
    <source>
        <dbReference type="EMBL" id="SNS82044.1"/>
    </source>
</evidence>
<name>A0A239HP47_9BACT</name>
<dbReference type="OrthoDB" id="105847at2"/>
<keyword evidence="3" id="KW-1185">Reference proteome</keyword>
<reference evidence="2 3" key="1">
    <citation type="submission" date="2017-06" db="EMBL/GenBank/DDBJ databases">
        <authorList>
            <person name="Kim H.J."/>
            <person name="Triplett B.A."/>
        </authorList>
    </citation>
    <scope>NUCLEOTIDE SEQUENCE [LARGE SCALE GENOMIC DNA]</scope>
    <source>
        <strain evidence="2 3">DSM 18704</strain>
    </source>
</reference>
<sequence length="436" mass="45885">MKKVVVASLLAFAAISATGMAGSGLAFAQTAVNLGSGGQGGVTMQPEEFKAYDDAVNKQTTPQTQAPALEAYLKAYPQSAVKADVLQRLMIAYSSMDPAKTIDAADRLLQVDPNNLRALTFEVYFRKQTADAATDPAAKQAALDAASGFATKGLAATKPKDMPQADYDTLKATATPIFYTTIGAAALNKKDFAGAIVAYKAELSAVPPAATTTPGQVLQDTYLLGTAYYGSTPPDLFNCTWYATRAAFYAPEAYKPQLQPLASYCYKKYHGGADGYEAVTAAVQTSINPPASFSIVPAPTNEDIVAKTIKDTPDLATLALSDKEFIIQYGKPEDADKVFATVKGKAVEIPDAVVVTASDSSLTVSVSDDAVQAKTADFTFNMKTALKTLPAVGAKVTLTGTYASYTSKPLMIIMSDAEIVAPKKAAPVHKAPVHHK</sequence>
<evidence type="ECO:0000313" key="3">
    <source>
        <dbReference type="Proteomes" id="UP000198356"/>
    </source>
</evidence>
<proteinExistence type="predicted"/>
<accession>A0A239HP47</accession>
<evidence type="ECO:0008006" key="4">
    <source>
        <dbReference type="Google" id="ProtNLM"/>
    </source>
</evidence>
<feature type="signal peptide" evidence="1">
    <location>
        <begin position="1"/>
        <end position="28"/>
    </location>
</feature>
<feature type="chain" id="PRO_5012308733" description="Tetratricopeptide repeat-containing protein" evidence="1">
    <location>
        <begin position="29"/>
        <end position="436"/>
    </location>
</feature>
<protein>
    <recommendedName>
        <fullName evidence="4">Tetratricopeptide repeat-containing protein</fullName>
    </recommendedName>
</protein>
<dbReference type="Proteomes" id="UP000198356">
    <property type="component" value="Unassembled WGS sequence"/>
</dbReference>
<dbReference type="EMBL" id="FZOU01000002">
    <property type="protein sequence ID" value="SNS82044.1"/>
    <property type="molecule type" value="Genomic_DNA"/>
</dbReference>
<organism evidence="2 3">
    <name type="scientific">Granulicella rosea</name>
    <dbReference type="NCBI Taxonomy" id="474952"/>
    <lineage>
        <taxon>Bacteria</taxon>
        <taxon>Pseudomonadati</taxon>
        <taxon>Acidobacteriota</taxon>
        <taxon>Terriglobia</taxon>
        <taxon>Terriglobales</taxon>
        <taxon>Acidobacteriaceae</taxon>
        <taxon>Granulicella</taxon>
    </lineage>
</organism>
<dbReference type="AlphaFoldDB" id="A0A239HP47"/>
<keyword evidence="1" id="KW-0732">Signal</keyword>
<gene>
    <name evidence="2" type="ORF">SAMN05421770_102448</name>
</gene>
<dbReference type="RefSeq" id="WP_089407931.1">
    <property type="nucleotide sequence ID" value="NZ_FZOU01000002.1"/>
</dbReference>